<dbReference type="EMBL" id="KN832972">
    <property type="protein sequence ID" value="KIM90815.1"/>
    <property type="molecule type" value="Genomic_DNA"/>
</dbReference>
<dbReference type="InParanoid" id="A0A0C3G3F6"/>
<protein>
    <submittedName>
        <fullName evidence="2">Uncharacterized protein</fullName>
    </submittedName>
</protein>
<dbReference type="AlphaFoldDB" id="A0A0C3G3F6"/>
<feature type="transmembrane region" description="Helical" evidence="1">
    <location>
        <begin position="73"/>
        <end position="90"/>
    </location>
</feature>
<evidence type="ECO:0000313" key="3">
    <source>
        <dbReference type="Proteomes" id="UP000054166"/>
    </source>
</evidence>
<keyword evidence="3" id="KW-1185">Reference proteome</keyword>
<dbReference type="STRING" id="765440.A0A0C3G3F6"/>
<keyword evidence="1" id="KW-1133">Transmembrane helix</keyword>
<proteinExistence type="predicted"/>
<dbReference type="HOGENOM" id="CLU_120070_0_0_1"/>
<dbReference type="OrthoDB" id="3266871at2759"/>
<gene>
    <name evidence="2" type="ORF">PILCRDRAFT_149848</name>
</gene>
<organism evidence="2 3">
    <name type="scientific">Piloderma croceum (strain F 1598)</name>
    <dbReference type="NCBI Taxonomy" id="765440"/>
    <lineage>
        <taxon>Eukaryota</taxon>
        <taxon>Fungi</taxon>
        <taxon>Dikarya</taxon>
        <taxon>Basidiomycota</taxon>
        <taxon>Agaricomycotina</taxon>
        <taxon>Agaricomycetes</taxon>
        <taxon>Agaricomycetidae</taxon>
        <taxon>Atheliales</taxon>
        <taxon>Atheliaceae</taxon>
        <taxon>Piloderma</taxon>
    </lineage>
</organism>
<name>A0A0C3G3F6_PILCF</name>
<reference evidence="3" key="2">
    <citation type="submission" date="2015-01" db="EMBL/GenBank/DDBJ databases">
        <title>Evolutionary Origins and Diversification of the Mycorrhizal Mutualists.</title>
        <authorList>
            <consortium name="DOE Joint Genome Institute"/>
            <consortium name="Mycorrhizal Genomics Consortium"/>
            <person name="Kohler A."/>
            <person name="Kuo A."/>
            <person name="Nagy L.G."/>
            <person name="Floudas D."/>
            <person name="Copeland A."/>
            <person name="Barry K.W."/>
            <person name="Cichocki N."/>
            <person name="Veneault-Fourrey C."/>
            <person name="LaButti K."/>
            <person name="Lindquist E.A."/>
            <person name="Lipzen A."/>
            <person name="Lundell T."/>
            <person name="Morin E."/>
            <person name="Murat C."/>
            <person name="Riley R."/>
            <person name="Ohm R."/>
            <person name="Sun H."/>
            <person name="Tunlid A."/>
            <person name="Henrissat B."/>
            <person name="Grigoriev I.V."/>
            <person name="Hibbett D.S."/>
            <person name="Martin F."/>
        </authorList>
    </citation>
    <scope>NUCLEOTIDE SEQUENCE [LARGE SCALE GENOMIC DNA]</scope>
    <source>
        <strain evidence="3">F 1598</strain>
    </source>
</reference>
<feature type="transmembrane region" description="Helical" evidence="1">
    <location>
        <begin position="12"/>
        <end position="29"/>
    </location>
</feature>
<keyword evidence="1" id="KW-0812">Transmembrane</keyword>
<reference evidence="2 3" key="1">
    <citation type="submission" date="2014-04" db="EMBL/GenBank/DDBJ databases">
        <authorList>
            <consortium name="DOE Joint Genome Institute"/>
            <person name="Kuo A."/>
            <person name="Tarkka M."/>
            <person name="Buscot F."/>
            <person name="Kohler A."/>
            <person name="Nagy L.G."/>
            <person name="Floudas D."/>
            <person name="Copeland A."/>
            <person name="Barry K.W."/>
            <person name="Cichocki N."/>
            <person name="Veneault-Fourrey C."/>
            <person name="LaButti K."/>
            <person name="Lindquist E.A."/>
            <person name="Lipzen A."/>
            <person name="Lundell T."/>
            <person name="Morin E."/>
            <person name="Murat C."/>
            <person name="Sun H."/>
            <person name="Tunlid A."/>
            <person name="Henrissat B."/>
            <person name="Grigoriev I.V."/>
            <person name="Hibbett D.S."/>
            <person name="Martin F."/>
            <person name="Nordberg H.P."/>
            <person name="Cantor M.N."/>
            <person name="Hua S.X."/>
        </authorList>
    </citation>
    <scope>NUCLEOTIDE SEQUENCE [LARGE SCALE GENOMIC DNA]</scope>
    <source>
        <strain evidence="2 3">F 1598</strain>
    </source>
</reference>
<evidence type="ECO:0000313" key="2">
    <source>
        <dbReference type="EMBL" id="KIM90815.1"/>
    </source>
</evidence>
<accession>A0A0C3G3F6</accession>
<keyword evidence="1" id="KW-0472">Membrane</keyword>
<sequence length="146" mass="16192">MALFRGNTLRTVVGVVGAVAVGHLAMYLIPDSMHAFSLTQTALALLAISSLMVTIMIQHRNEDNLLSERQQEFLLIAAFGLAWFAVRVGLRAMNRRSGHPSMTGEINARDAMHPNRQRALGFAPALRPYPCSADDAYCVVEEWEFF</sequence>
<evidence type="ECO:0000256" key="1">
    <source>
        <dbReference type="SAM" id="Phobius"/>
    </source>
</evidence>
<dbReference type="Proteomes" id="UP000054166">
    <property type="component" value="Unassembled WGS sequence"/>
</dbReference>
<feature type="transmembrane region" description="Helical" evidence="1">
    <location>
        <begin position="41"/>
        <end position="61"/>
    </location>
</feature>